<dbReference type="FunFam" id="1.10.20.70:FF:000002">
    <property type="entry name" value="Related to Cleavage stimulation factor"/>
    <property type="match status" value="1"/>
</dbReference>
<proteinExistence type="evidence at transcript level"/>
<organism evidence="5">
    <name type="scientific">Lotus japonicus</name>
    <name type="common">Lotus corniculatus var. japonicus</name>
    <dbReference type="NCBI Taxonomy" id="34305"/>
    <lineage>
        <taxon>Eukaryota</taxon>
        <taxon>Viridiplantae</taxon>
        <taxon>Streptophyta</taxon>
        <taxon>Embryophyta</taxon>
        <taxon>Tracheophyta</taxon>
        <taxon>Spermatophyta</taxon>
        <taxon>Magnoliopsida</taxon>
        <taxon>eudicotyledons</taxon>
        <taxon>Gunneridae</taxon>
        <taxon>Pentapetalae</taxon>
        <taxon>rosids</taxon>
        <taxon>fabids</taxon>
        <taxon>Fabales</taxon>
        <taxon>Fabaceae</taxon>
        <taxon>Papilionoideae</taxon>
        <taxon>50 kb inversion clade</taxon>
        <taxon>NPAAA clade</taxon>
        <taxon>Hologalegina</taxon>
        <taxon>robinioid clade</taxon>
        <taxon>Loteae</taxon>
        <taxon>Lotus</taxon>
    </lineage>
</organism>
<protein>
    <recommendedName>
        <fullName evidence="4">Transcription termination and cleavage factor C-terminal domain-containing protein</fullName>
    </recommendedName>
</protein>
<dbReference type="PANTHER" id="PTHR45735">
    <property type="entry name" value="CLEAVAGE STIMULATION FACTOR SUBUNIT 2"/>
    <property type="match status" value="1"/>
</dbReference>
<evidence type="ECO:0000313" key="5">
    <source>
        <dbReference type="EMBL" id="AFK36932.1"/>
    </source>
</evidence>
<reference evidence="5" key="1">
    <citation type="submission" date="2012-05" db="EMBL/GenBank/DDBJ databases">
        <authorList>
            <person name="Krishnakumar V."/>
            <person name="Cheung F."/>
            <person name="Xiao Y."/>
            <person name="Chan A."/>
            <person name="Moskal W.A."/>
            <person name="Town C.D."/>
        </authorList>
    </citation>
    <scope>NUCLEOTIDE SEQUENCE</scope>
</reference>
<dbReference type="Gene3D" id="1.10.20.70">
    <property type="entry name" value="Transcription termination and cleavage factor, C-terminal domain"/>
    <property type="match status" value="1"/>
</dbReference>
<feature type="compositionally biased region" description="Low complexity" evidence="3">
    <location>
        <begin position="137"/>
        <end position="154"/>
    </location>
</feature>
<comment type="subcellular location">
    <subcellularLocation>
        <location evidence="1">Nucleus</location>
    </subcellularLocation>
</comment>
<feature type="region of interest" description="Disordered" evidence="3">
    <location>
        <begin position="137"/>
        <end position="165"/>
    </location>
</feature>
<dbReference type="InterPro" id="IPR038192">
    <property type="entry name" value="CSTF_C_sf"/>
</dbReference>
<feature type="compositionally biased region" description="Polar residues" evidence="3">
    <location>
        <begin position="27"/>
        <end position="45"/>
    </location>
</feature>
<sequence>MQGSLPHSVHVGRSTGAHNIQMVRPDTSFQPGPSTSSSAYSNTGVEKTNMVQDFSESFTHPSKFMRSDKGRIPSLPAGIKDLPVTIGSSHVLGSSSLPAPTASKAEVRYPEPQSSQPQLPPDVESVLLQQVLNLTPEQLSSLPPEQQQQVIQLQKSFRQDHMQPS</sequence>
<evidence type="ECO:0000256" key="1">
    <source>
        <dbReference type="ARBA" id="ARBA00004123"/>
    </source>
</evidence>
<feature type="region of interest" description="Disordered" evidence="3">
    <location>
        <begin position="87"/>
        <end position="124"/>
    </location>
</feature>
<evidence type="ECO:0000256" key="2">
    <source>
        <dbReference type="ARBA" id="ARBA00023242"/>
    </source>
</evidence>
<feature type="region of interest" description="Disordered" evidence="3">
    <location>
        <begin position="1"/>
        <end position="45"/>
    </location>
</feature>
<dbReference type="AlphaFoldDB" id="I3S9J0"/>
<dbReference type="Pfam" id="PF14304">
    <property type="entry name" value="CSTF_C"/>
    <property type="match status" value="1"/>
</dbReference>
<dbReference type="GO" id="GO:0005847">
    <property type="term" value="C:mRNA cleavage and polyadenylation specificity factor complex"/>
    <property type="evidence" value="ECO:0007669"/>
    <property type="project" value="TreeGrafter"/>
</dbReference>
<dbReference type="InterPro" id="IPR026896">
    <property type="entry name" value="CSTF_C"/>
</dbReference>
<dbReference type="GO" id="GO:0003729">
    <property type="term" value="F:mRNA binding"/>
    <property type="evidence" value="ECO:0007669"/>
    <property type="project" value="TreeGrafter"/>
</dbReference>
<keyword evidence="2" id="KW-0539">Nucleus</keyword>
<accession>I3S9J0</accession>
<dbReference type="PANTHER" id="PTHR45735:SF2">
    <property type="entry name" value="CLEAVAGE STIMULATION FACTOR SUBUNIT 2"/>
    <property type="match status" value="1"/>
</dbReference>
<dbReference type="GO" id="GO:0031124">
    <property type="term" value="P:mRNA 3'-end processing"/>
    <property type="evidence" value="ECO:0007669"/>
    <property type="project" value="InterPro"/>
</dbReference>
<feature type="domain" description="Transcription termination and cleavage factor C-terminal" evidence="4">
    <location>
        <begin position="127"/>
        <end position="155"/>
    </location>
</feature>
<evidence type="ECO:0000259" key="4">
    <source>
        <dbReference type="Pfam" id="PF14304"/>
    </source>
</evidence>
<feature type="compositionally biased region" description="Polar residues" evidence="3">
    <location>
        <begin position="87"/>
        <end position="98"/>
    </location>
</feature>
<evidence type="ECO:0000256" key="3">
    <source>
        <dbReference type="SAM" id="MobiDB-lite"/>
    </source>
</evidence>
<name>I3S9J0_LOTJA</name>
<dbReference type="EMBL" id="BT137137">
    <property type="protein sequence ID" value="AFK36932.1"/>
    <property type="molecule type" value="mRNA"/>
</dbReference>